<evidence type="ECO:0000256" key="1">
    <source>
        <dbReference type="ARBA" id="ARBA00004141"/>
    </source>
</evidence>
<keyword evidence="10" id="KW-1185">Reference proteome</keyword>
<dbReference type="AlphaFoldDB" id="A0A2T3ZKF3"/>
<evidence type="ECO:0000313" key="9">
    <source>
        <dbReference type="EMBL" id="PTB45291.1"/>
    </source>
</evidence>
<protein>
    <recommendedName>
        <fullName evidence="8">Rhodopsin domain-containing protein</fullName>
    </recommendedName>
</protein>
<gene>
    <name evidence="9" type="ORF">M441DRAFT_130272</name>
</gene>
<keyword evidence="4 7" id="KW-0472">Membrane</keyword>
<evidence type="ECO:0000256" key="3">
    <source>
        <dbReference type="ARBA" id="ARBA00022989"/>
    </source>
</evidence>
<evidence type="ECO:0000256" key="2">
    <source>
        <dbReference type="ARBA" id="ARBA00022692"/>
    </source>
</evidence>
<evidence type="ECO:0000256" key="6">
    <source>
        <dbReference type="SAM" id="MobiDB-lite"/>
    </source>
</evidence>
<evidence type="ECO:0000313" key="10">
    <source>
        <dbReference type="Proteomes" id="UP000240493"/>
    </source>
</evidence>
<feature type="region of interest" description="Disordered" evidence="6">
    <location>
        <begin position="279"/>
        <end position="308"/>
    </location>
</feature>
<organism evidence="9 10">
    <name type="scientific">Trichoderma asperellum (strain ATCC 204424 / CBS 433.97 / NBRC 101777)</name>
    <dbReference type="NCBI Taxonomy" id="1042311"/>
    <lineage>
        <taxon>Eukaryota</taxon>
        <taxon>Fungi</taxon>
        <taxon>Dikarya</taxon>
        <taxon>Ascomycota</taxon>
        <taxon>Pezizomycotina</taxon>
        <taxon>Sordariomycetes</taxon>
        <taxon>Hypocreomycetidae</taxon>
        <taxon>Hypocreales</taxon>
        <taxon>Hypocreaceae</taxon>
        <taxon>Trichoderma</taxon>
    </lineage>
</organism>
<sequence>MALQTVTFPVMSIVKIHLIINCVLVFIALFIVGLRLFARFMSGAKLWWDDYLILFSVPQGVGMLVIQGLYSPMGVGRPLTETMPNLIIILQLTLSYALIYTLCITTVKLSVLFFYLRVFPNKHMRVATKIVIAFISVWALANILMFFLLCHPFAASYNPAIPGGKCGNQVSAFIAVGVYNIISDFVVLTLPLRTIWTLNTRKQMKLSLTAIFMAGLLVSAVAVARIITLTHLELANITGTMVWVDFLSTLEVNLGIICVSLPMLGPFVTRWNKTRGASKLGNYNQSERSGQSGSKLSSRKRQPGPDTIALHSIYDHTDDTSHTATAFVPEEQSPSASETNLNPQKASSALDGVGANRIIVESRWEIKRS</sequence>
<reference evidence="9 10" key="1">
    <citation type="submission" date="2016-07" db="EMBL/GenBank/DDBJ databases">
        <title>Multiple horizontal gene transfer events from other fungi enriched the ability of initially mycotrophic Trichoderma (Ascomycota) to feed on dead plant biomass.</title>
        <authorList>
            <consortium name="DOE Joint Genome Institute"/>
            <person name="Aerts A."/>
            <person name="Atanasova L."/>
            <person name="Chenthamara K."/>
            <person name="Zhang J."/>
            <person name="Grujic M."/>
            <person name="Henrissat B."/>
            <person name="Kuo A."/>
            <person name="Salamov A."/>
            <person name="Lipzen A."/>
            <person name="Labutti K."/>
            <person name="Barry K."/>
            <person name="Miao Y."/>
            <person name="Rahimi M.J."/>
            <person name="Shen Q."/>
            <person name="Grigoriev I.V."/>
            <person name="Kubicek C.P."/>
            <person name="Druzhinina I.S."/>
        </authorList>
    </citation>
    <scope>NUCLEOTIDE SEQUENCE [LARGE SCALE GENOMIC DNA]</scope>
    <source>
        <strain evidence="9 10">CBS 433.97</strain>
    </source>
</reference>
<feature type="domain" description="Rhodopsin" evidence="8">
    <location>
        <begin position="34"/>
        <end position="269"/>
    </location>
</feature>
<comment type="subcellular location">
    <subcellularLocation>
        <location evidence="1">Membrane</location>
        <topology evidence="1">Multi-pass membrane protein</topology>
    </subcellularLocation>
</comment>
<feature type="transmembrane region" description="Helical" evidence="7">
    <location>
        <begin position="174"/>
        <end position="196"/>
    </location>
</feature>
<feature type="transmembrane region" description="Helical" evidence="7">
    <location>
        <begin position="16"/>
        <end position="38"/>
    </location>
</feature>
<proteinExistence type="inferred from homology"/>
<name>A0A2T3ZKF3_TRIA4</name>
<feature type="transmembrane region" description="Helical" evidence="7">
    <location>
        <begin position="50"/>
        <end position="70"/>
    </location>
</feature>
<evidence type="ECO:0000256" key="4">
    <source>
        <dbReference type="ARBA" id="ARBA00023136"/>
    </source>
</evidence>
<dbReference type="OrthoDB" id="3529975at2759"/>
<dbReference type="Proteomes" id="UP000240493">
    <property type="component" value="Unassembled WGS sequence"/>
</dbReference>
<dbReference type="InterPro" id="IPR052337">
    <property type="entry name" value="SAT4-like"/>
</dbReference>
<accession>A0A2T3ZKF3</accession>
<feature type="transmembrane region" description="Helical" evidence="7">
    <location>
        <begin position="130"/>
        <end position="154"/>
    </location>
</feature>
<dbReference type="Pfam" id="PF20684">
    <property type="entry name" value="Fung_rhodopsin"/>
    <property type="match status" value="1"/>
</dbReference>
<dbReference type="InterPro" id="IPR049326">
    <property type="entry name" value="Rhodopsin_dom_fungi"/>
</dbReference>
<feature type="compositionally biased region" description="Polar residues" evidence="6">
    <location>
        <begin position="281"/>
        <end position="296"/>
    </location>
</feature>
<dbReference type="GO" id="GO:0016020">
    <property type="term" value="C:membrane"/>
    <property type="evidence" value="ECO:0007669"/>
    <property type="project" value="UniProtKB-SubCell"/>
</dbReference>
<evidence type="ECO:0000259" key="8">
    <source>
        <dbReference type="Pfam" id="PF20684"/>
    </source>
</evidence>
<dbReference type="PANTHER" id="PTHR33048:SF161">
    <property type="entry name" value="INTEGRAL MEMBRANE PROTEIN"/>
    <property type="match status" value="1"/>
</dbReference>
<feature type="transmembrane region" description="Helical" evidence="7">
    <location>
        <begin position="208"/>
        <end position="232"/>
    </location>
</feature>
<keyword evidence="3 7" id="KW-1133">Transmembrane helix</keyword>
<evidence type="ECO:0000256" key="7">
    <source>
        <dbReference type="SAM" id="Phobius"/>
    </source>
</evidence>
<dbReference type="EMBL" id="KZ679257">
    <property type="protein sequence ID" value="PTB45291.1"/>
    <property type="molecule type" value="Genomic_DNA"/>
</dbReference>
<feature type="compositionally biased region" description="Polar residues" evidence="6">
    <location>
        <begin position="332"/>
        <end position="347"/>
    </location>
</feature>
<comment type="similarity">
    <text evidence="5">Belongs to the SAT4 family.</text>
</comment>
<keyword evidence="2 7" id="KW-0812">Transmembrane</keyword>
<feature type="transmembrane region" description="Helical" evidence="7">
    <location>
        <begin position="252"/>
        <end position="269"/>
    </location>
</feature>
<evidence type="ECO:0000256" key="5">
    <source>
        <dbReference type="ARBA" id="ARBA00038359"/>
    </source>
</evidence>
<dbReference type="STRING" id="1042311.A0A2T3ZKF3"/>
<feature type="region of interest" description="Disordered" evidence="6">
    <location>
        <begin position="329"/>
        <end position="348"/>
    </location>
</feature>
<feature type="transmembrane region" description="Helical" evidence="7">
    <location>
        <begin position="90"/>
        <end position="118"/>
    </location>
</feature>
<dbReference type="PANTHER" id="PTHR33048">
    <property type="entry name" value="PTH11-LIKE INTEGRAL MEMBRANE PROTEIN (AFU_ORTHOLOGUE AFUA_5G11245)"/>
    <property type="match status" value="1"/>
</dbReference>